<organism evidence="2 3">
    <name type="scientific">Psophocarpus tetragonolobus</name>
    <name type="common">Winged bean</name>
    <name type="synonym">Dolichos tetragonolobus</name>
    <dbReference type="NCBI Taxonomy" id="3891"/>
    <lineage>
        <taxon>Eukaryota</taxon>
        <taxon>Viridiplantae</taxon>
        <taxon>Streptophyta</taxon>
        <taxon>Embryophyta</taxon>
        <taxon>Tracheophyta</taxon>
        <taxon>Spermatophyta</taxon>
        <taxon>Magnoliopsida</taxon>
        <taxon>eudicotyledons</taxon>
        <taxon>Gunneridae</taxon>
        <taxon>Pentapetalae</taxon>
        <taxon>rosids</taxon>
        <taxon>fabids</taxon>
        <taxon>Fabales</taxon>
        <taxon>Fabaceae</taxon>
        <taxon>Papilionoideae</taxon>
        <taxon>50 kb inversion clade</taxon>
        <taxon>NPAAA clade</taxon>
        <taxon>indigoferoid/millettioid clade</taxon>
        <taxon>Phaseoleae</taxon>
        <taxon>Psophocarpus</taxon>
    </lineage>
</organism>
<feature type="compositionally biased region" description="Low complexity" evidence="1">
    <location>
        <begin position="80"/>
        <end position="89"/>
    </location>
</feature>
<sequence>MWVIHMGPRDLAAQTWNTDITTQPFLKRECPDISISMLSLGFMVEVQSVSRGPIEQTPYDSSLRDSFVTRKNEIVGPSPNTSTNNFNIINDDDIKTEIE</sequence>
<gene>
    <name evidence="2" type="ORF">VNO78_23120</name>
</gene>
<name>A0AAN9XDQ0_PSOTE</name>
<evidence type="ECO:0000313" key="2">
    <source>
        <dbReference type="EMBL" id="KAK7388306.1"/>
    </source>
</evidence>
<reference evidence="2 3" key="1">
    <citation type="submission" date="2024-01" db="EMBL/GenBank/DDBJ databases">
        <title>The genomes of 5 underutilized Papilionoideae crops provide insights into root nodulation and disease resistanc.</title>
        <authorList>
            <person name="Jiang F."/>
        </authorList>
    </citation>
    <scope>NUCLEOTIDE SEQUENCE [LARGE SCALE GENOMIC DNA]</scope>
    <source>
        <strain evidence="2">DUOXIRENSHENG_FW03</strain>
        <tissue evidence="2">Leaves</tissue>
    </source>
</reference>
<comment type="caution">
    <text evidence="2">The sequence shown here is derived from an EMBL/GenBank/DDBJ whole genome shotgun (WGS) entry which is preliminary data.</text>
</comment>
<keyword evidence="3" id="KW-1185">Reference proteome</keyword>
<proteinExistence type="predicted"/>
<evidence type="ECO:0000256" key="1">
    <source>
        <dbReference type="SAM" id="MobiDB-lite"/>
    </source>
</evidence>
<dbReference type="EMBL" id="JAYMYS010000006">
    <property type="protein sequence ID" value="KAK7388306.1"/>
    <property type="molecule type" value="Genomic_DNA"/>
</dbReference>
<accession>A0AAN9XDQ0</accession>
<dbReference type="AlphaFoldDB" id="A0AAN9XDQ0"/>
<evidence type="ECO:0000313" key="3">
    <source>
        <dbReference type="Proteomes" id="UP001386955"/>
    </source>
</evidence>
<dbReference type="Proteomes" id="UP001386955">
    <property type="component" value="Unassembled WGS sequence"/>
</dbReference>
<protein>
    <submittedName>
        <fullName evidence="2">Uncharacterized protein</fullName>
    </submittedName>
</protein>
<feature type="region of interest" description="Disordered" evidence="1">
    <location>
        <begin position="72"/>
        <end position="99"/>
    </location>
</feature>